<organism evidence="2 3">
    <name type="scientific">Streptomyces filamentosus NRRL 15998</name>
    <dbReference type="NCBI Taxonomy" id="457431"/>
    <lineage>
        <taxon>Bacteria</taxon>
        <taxon>Bacillati</taxon>
        <taxon>Actinomycetota</taxon>
        <taxon>Actinomycetes</taxon>
        <taxon>Kitasatosporales</taxon>
        <taxon>Streptomycetaceae</taxon>
        <taxon>Streptomyces</taxon>
    </lineage>
</organism>
<keyword evidence="1" id="KW-0472">Membrane</keyword>
<gene>
    <name evidence="2" type="ORF">SSGG_02274</name>
</gene>
<evidence type="ECO:0000313" key="3">
    <source>
        <dbReference type="Proteomes" id="UP000003986"/>
    </source>
</evidence>
<dbReference type="AlphaFoldDB" id="D6AG76"/>
<protein>
    <submittedName>
        <fullName evidence="2">Predicted protein</fullName>
    </submittedName>
</protein>
<dbReference type="Proteomes" id="UP000003986">
    <property type="component" value="Unassembled WGS sequence"/>
</dbReference>
<evidence type="ECO:0000313" key="2">
    <source>
        <dbReference type="EMBL" id="EFE74908.2"/>
    </source>
</evidence>
<sequence length="65" mass="6041">MLLLASGGAAFAALGGGAVGAAAHGAVQAGAAGSHPGAFAAVFLPMAGVALVGVWVATRVLAREK</sequence>
<reference evidence="3" key="1">
    <citation type="submission" date="2008-10" db="EMBL/GenBank/DDBJ databases">
        <authorList>
            <person name="Molnar K."/>
        </authorList>
    </citation>
    <scope>NUCLEOTIDE SEQUENCE [LARGE SCALE GENOMIC DNA]</scope>
    <source>
        <strain evidence="3">NRRL 15998</strain>
    </source>
</reference>
<keyword evidence="1" id="KW-1133">Transmembrane helix</keyword>
<proteinExistence type="predicted"/>
<evidence type="ECO:0000256" key="1">
    <source>
        <dbReference type="SAM" id="Phobius"/>
    </source>
</evidence>
<name>D6AG76_STRFL</name>
<dbReference type="EMBL" id="DS999644">
    <property type="protein sequence ID" value="EFE74908.2"/>
    <property type="molecule type" value="Genomic_DNA"/>
</dbReference>
<feature type="transmembrane region" description="Helical" evidence="1">
    <location>
        <begin position="38"/>
        <end position="62"/>
    </location>
</feature>
<keyword evidence="1" id="KW-0812">Transmembrane</keyword>
<reference evidence="3" key="2">
    <citation type="submission" date="2008-12" db="EMBL/GenBank/DDBJ databases">
        <title>Annotation of Streptomyces roseosporus strain NRRL 15998.</title>
        <authorList>
            <consortium name="The Broad Institute Genome Sequencing Platform"/>
            <consortium name="Broad Institute Microbial Sequencing Center"/>
            <person name="Fischbach M."/>
            <person name="Ward D."/>
            <person name="Young S."/>
            <person name="Kodira C.D."/>
            <person name="Zeng Q."/>
            <person name="Koehrsen M."/>
            <person name="Godfrey P."/>
            <person name="Alvarado L."/>
            <person name="Berlin A.M."/>
            <person name="Borenstein D."/>
            <person name="Chen Z."/>
            <person name="Engels R."/>
            <person name="Freedman E."/>
            <person name="Gellesch M."/>
            <person name="Goldberg J."/>
            <person name="Griggs A."/>
            <person name="Gujja S."/>
            <person name="Heiman D.I."/>
            <person name="Hepburn T.A."/>
            <person name="Howarth C."/>
            <person name="Jen D."/>
            <person name="Larson L."/>
            <person name="Lewis B."/>
            <person name="Mehta T."/>
            <person name="Park D."/>
            <person name="Pearson M."/>
            <person name="Roberts A."/>
            <person name="Saif S."/>
            <person name="Shea T.D."/>
            <person name="Shenoy N."/>
            <person name="Sisk P."/>
            <person name="Stolte C."/>
            <person name="Sykes S.N."/>
            <person name="Walk T."/>
            <person name="White J."/>
            <person name="Yandava C."/>
            <person name="Straight P."/>
            <person name="Clardy J."/>
            <person name="Hung D."/>
            <person name="Kolter R."/>
            <person name="Mekalanos J."/>
            <person name="Walker S."/>
            <person name="Walsh C.T."/>
            <person name="Wieland B.L.C."/>
            <person name="Ilzarbe M."/>
            <person name="Galagan J."/>
            <person name="Nusbaum C."/>
            <person name="Birren B."/>
        </authorList>
    </citation>
    <scope>NUCLEOTIDE SEQUENCE [LARGE SCALE GENOMIC DNA]</scope>
    <source>
        <strain evidence="3">NRRL 15998</strain>
    </source>
</reference>
<accession>D6AG76</accession>